<keyword evidence="3" id="KW-1185">Reference proteome</keyword>
<dbReference type="Proteomes" id="UP000574769">
    <property type="component" value="Unassembled WGS sequence"/>
</dbReference>
<dbReference type="InterPro" id="IPR008321">
    <property type="entry name" value="UCP032146"/>
</dbReference>
<dbReference type="AlphaFoldDB" id="A0A7W7AK66"/>
<sequence length="162" mass="18776">MADPRIIDIELDERSLGWRSADVEQERRIAIFDLLEDNHFAPQREQADGYAGPYRIKLEQEEGRLGIHMHREDGTHLETLVLALGRFRRPIKDYFAICDSYYEAIRKASPAQIETIDMARRGLHNDAAEMLKERLAGKIDVDFDTARRLFTLICVLHIRGNL</sequence>
<dbReference type="EMBL" id="JACHNY010000005">
    <property type="protein sequence ID" value="MBB4618561.1"/>
    <property type="molecule type" value="Genomic_DNA"/>
</dbReference>
<protein>
    <recommendedName>
        <fullName evidence="1">UPF0262 protein GGQ96_002704</fullName>
    </recommendedName>
</protein>
<dbReference type="Pfam" id="PF06793">
    <property type="entry name" value="UPF0262"/>
    <property type="match status" value="1"/>
</dbReference>
<dbReference type="NCBIfam" id="NF002769">
    <property type="entry name" value="PRK02853.1"/>
    <property type="match status" value="1"/>
</dbReference>
<dbReference type="PIRSF" id="PIRSF032146">
    <property type="entry name" value="UCP032146"/>
    <property type="match status" value="1"/>
</dbReference>
<comment type="caution">
    <text evidence="2">The sequence shown here is derived from an EMBL/GenBank/DDBJ whole genome shotgun (WGS) entry which is preliminary data.</text>
</comment>
<evidence type="ECO:0000256" key="1">
    <source>
        <dbReference type="HAMAP-Rule" id="MF_00678"/>
    </source>
</evidence>
<gene>
    <name evidence="2" type="ORF">GGQ96_002704</name>
</gene>
<evidence type="ECO:0000313" key="2">
    <source>
        <dbReference type="EMBL" id="MBB4618561.1"/>
    </source>
</evidence>
<name>A0A7W7AK66_9SPHN</name>
<reference evidence="2 3" key="1">
    <citation type="submission" date="2020-08" db="EMBL/GenBank/DDBJ databases">
        <title>Genomic Encyclopedia of Type Strains, Phase IV (KMG-IV): sequencing the most valuable type-strain genomes for metagenomic binning, comparative biology and taxonomic classification.</title>
        <authorList>
            <person name="Goeker M."/>
        </authorList>
    </citation>
    <scope>NUCLEOTIDE SEQUENCE [LARGE SCALE GENOMIC DNA]</scope>
    <source>
        <strain evidence="2 3">DSM 15867</strain>
    </source>
</reference>
<proteinExistence type="inferred from homology"/>
<accession>A0A7W7AK66</accession>
<comment type="similarity">
    <text evidence="1">Belongs to the UPF0262 family.</text>
</comment>
<dbReference type="HAMAP" id="MF_00678">
    <property type="entry name" value="UPF0262"/>
    <property type="match status" value="1"/>
</dbReference>
<organism evidence="2 3">
    <name type="scientific">Sphingomonas abaci</name>
    <dbReference type="NCBI Taxonomy" id="237611"/>
    <lineage>
        <taxon>Bacteria</taxon>
        <taxon>Pseudomonadati</taxon>
        <taxon>Pseudomonadota</taxon>
        <taxon>Alphaproteobacteria</taxon>
        <taxon>Sphingomonadales</taxon>
        <taxon>Sphingomonadaceae</taxon>
        <taxon>Sphingomonas</taxon>
    </lineage>
</organism>
<evidence type="ECO:0000313" key="3">
    <source>
        <dbReference type="Proteomes" id="UP000574769"/>
    </source>
</evidence>
<dbReference type="RefSeq" id="WP_184115511.1">
    <property type="nucleotide sequence ID" value="NZ_JACHNY010000005.1"/>
</dbReference>